<dbReference type="PROSITE" id="PS51384">
    <property type="entry name" value="FAD_FR"/>
    <property type="match status" value="1"/>
</dbReference>
<comment type="similarity">
    <text evidence="4">Belongs to the globin family. Two-domain flavohemoproteins subfamily.</text>
</comment>
<evidence type="ECO:0000256" key="1">
    <source>
        <dbReference type="ARBA" id="ARBA00001970"/>
    </source>
</evidence>
<evidence type="ECO:0000256" key="12">
    <source>
        <dbReference type="ARBA" id="ARBA00022827"/>
    </source>
</evidence>
<dbReference type="InterPro" id="IPR017927">
    <property type="entry name" value="FAD-bd_FR_type"/>
</dbReference>
<evidence type="ECO:0000256" key="14">
    <source>
        <dbReference type="ARBA" id="ARBA00023002"/>
    </source>
</evidence>
<comment type="catalytic activity">
    <reaction evidence="22">
        <text>2 nitric oxide + NADH + 2 O2 = 2 nitrate + NAD(+) + H(+)</text>
        <dbReference type="Rhea" id="RHEA:19469"/>
        <dbReference type="ChEBI" id="CHEBI:15378"/>
        <dbReference type="ChEBI" id="CHEBI:15379"/>
        <dbReference type="ChEBI" id="CHEBI:16480"/>
        <dbReference type="ChEBI" id="CHEBI:17632"/>
        <dbReference type="ChEBI" id="CHEBI:57540"/>
        <dbReference type="ChEBI" id="CHEBI:57945"/>
        <dbReference type="EC" id="1.14.12.17"/>
    </reaction>
</comment>
<evidence type="ECO:0000256" key="17">
    <source>
        <dbReference type="ARBA" id="ARBA00025094"/>
    </source>
</evidence>
<keyword evidence="7" id="KW-0216">Detoxification</keyword>
<dbReference type="GO" id="GO:0020037">
    <property type="term" value="F:heme binding"/>
    <property type="evidence" value="ECO:0007669"/>
    <property type="project" value="InterPro"/>
</dbReference>
<evidence type="ECO:0000256" key="19">
    <source>
        <dbReference type="ARBA" id="ARBA00030929"/>
    </source>
</evidence>
<keyword evidence="9 24" id="KW-0561">Oxygen transport</keyword>
<dbReference type="AlphaFoldDB" id="A0A090IE55"/>
<evidence type="ECO:0000256" key="8">
    <source>
        <dbReference type="ARBA" id="ARBA00022617"/>
    </source>
</evidence>
<dbReference type="PRINTS" id="PR00409">
    <property type="entry name" value="PHDIOXRDTASE"/>
</dbReference>
<dbReference type="CDD" id="cd06184">
    <property type="entry name" value="flavohem_like_fad_nad_binding"/>
    <property type="match status" value="1"/>
</dbReference>
<name>A0A090IE55_9GAMM</name>
<dbReference type="GO" id="GO:0071500">
    <property type="term" value="P:cellular response to nitrosative stress"/>
    <property type="evidence" value="ECO:0007669"/>
    <property type="project" value="TreeGrafter"/>
</dbReference>
<evidence type="ECO:0000313" key="29">
    <source>
        <dbReference type="Proteomes" id="UP000182660"/>
    </source>
</evidence>
<evidence type="ECO:0000256" key="2">
    <source>
        <dbReference type="ARBA" id="ARBA00001974"/>
    </source>
</evidence>
<dbReference type="KEGG" id="mvs:MVIS_2385"/>
<dbReference type="PANTHER" id="PTHR43396">
    <property type="entry name" value="FLAVOHEMOPROTEIN"/>
    <property type="match status" value="1"/>
</dbReference>
<evidence type="ECO:0000256" key="10">
    <source>
        <dbReference type="ARBA" id="ARBA00022630"/>
    </source>
</evidence>
<dbReference type="Gene3D" id="2.40.30.10">
    <property type="entry name" value="Translation factors"/>
    <property type="match status" value="1"/>
</dbReference>
<protein>
    <recommendedName>
        <fullName evidence="6">Flavohemoprotein</fullName>
        <ecNumber evidence="5">1.14.12.17</ecNumber>
    </recommendedName>
    <alternativeName>
        <fullName evidence="19">Flavohemoglobin</fullName>
    </alternativeName>
    <alternativeName>
        <fullName evidence="18">Hemoglobin-like protein</fullName>
    </alternativeName>
    <alternativeName>
        <fullName evidence="20">Nitric oxide dioxygenase</fullName>
    </alternativeName>
</protein>
<evidence type="ECO:0000259" key="25">
    <source>
        <dbReference type="PROSITE" id="PS01033"/>
    </source>
</evidence>
<dbReference type="InterPro" id="IPR009050">
    <property type="entry name" value="Globin-like_sf"/>
</dbReference>
<keyword evidence="16" id="KW-0520">NAD</keyword>
<reference evidence="27 29" key="2">
    <citation type="submission" date="2016-11" db="EMBL/GenBank/DDBJ databases">
        <authorList>
            <person name="Klemetsen T."/>
        </authorList>
    </citation>
    <scope>NUCLEOTIDE SEQUENCE [LARGE SCALE GENOMIC DNA]</scope>
    <source>
        <strain evidence="27">MT 2528</strain>
    </source>
</reference>
<dbReference type="EMBL" id="FPLJ01000078">
    <property type="protein sequence ID" value="SGY98149.1"/>
    <property type="molecule type" value="Genomic_DNA"/>
</dbReference>
<dbReference type="FunFam" id="3.40.50.80:FF:000010">
    <property type="entry name" value="Flavohemoprotein"/>
    <property type="match status" value="1"/>
</dbReference>
<dbReference type="SUPFAM" id="SSF52343">
    <property type="entry name" value="Ferredoxin reductase-like, C-terminal NADP-linked domain"/>
    <property type="match status" value="1"/>
</dbReference>
<evidence type="ECO:0000256" key="3">
    <source>
        <dbReference type="ARBA" id="ARBA00006401"/>
    </source>
</evidence>
<dbReference type="NCBIfam" id="NF009805">
    <property type="entry name" value="PRK13289.1"/>
    <property type="match status" value="1"/>
</dbReference>
<evidence type="ECO:0000256" key="23">
    <source>
        <dbReference type="ARBA" id="ARBA00049433"/>
    </source>
</evidence>
<evidence type="ECO:0000256" key="21">
    <source>
        <dbReference type="ARBA" id="ARBA00034078"/>
    </source>
</evidence>
<dbReference type="Gene3D" id="3.40.50.80">
    <property type="entry name" value="Nucleotide-binding domain of ferredoxin-NADP reductase (FNR) module"/>
    <property type="match status" value="1"/>
</dbReference>
<comment type="similarity">
    <text evidence="3">In the C-terminal section; belongs to the flavoprotein pyridine nucleotide cytochrome reductase family.</text>
</comment>
<dbReference type="Proteomes" id="UP000182660">
    <property type="component" value="Unassembled WGS sequence"/>
</dbReference>
<dbReference type="InterPro" id="IPR000971">
    <property type="entry name" value="Globin"/>
</dbReference>
<dbReference type="Pfam" id="PF00042">
    <property type="entry name" value="Globin"/>
    <property type="match status" value="1"/>
</dbReference>
<feature type="domain" description="FAD-binding FR-type" evidence="26">
    <location>
        <begin position="152"/>
        <end position="255"/>
    </location>
</feature>
<keyword evidence="29" id="KW-1185">Reference proteome</keyword>
<dbReference type="Pfam" id="PF00175">
    <property type="entry name" value="NAD_binding_1"/>
    <property type="match status" value="1"/>
</dbReference>
<dbReference type="InterPro" id="IPR008333">
    <property type="entry name" value="Cbr1-like_FAD-bd_dom"/>
</dbReference>
<evidence type="ECO:0000256" key="22">
    <source>
        <dbReference type="ARBA" id="ARBA00048649"/>
    </source>
</evidence>
<dbReference type="InterPro" id="IPR001433">
    <property type="entry name" value="OxRdtase_FAD/NAD-bd"/>
</dbReference>
<evidence type="ECO:0000256" key="18">
    <source>
        <dbReference type="ARBA" id="ARBA00030024"/>
    </source>
</evidence>
<organism evidence="28 30">
    <name type="scientific">Moritella viscosa</name>
    <dbReference type="NCBI Taxonomy" id="80854"/>
    <lineage>
        <taxon>Bacteria</taxon>
        <taxon>Pseudomonadati</taxon>
        <taxon>Pseudomonadota</taxon>
        <taxon>Gammaproteobacteria</taxon>
        <taxon>Alteromonadales</taxon>
        <taxon>Moritellaceae</taxon>
        <taxon>Moritella</taxon>
    </lineage>
</organism>
<evidence type="ECO:0000256" key="16">
    <source>
        <dbReference type="ARBA" id="ARBA00023027"/>
    </source>
</evidence>
<dbReference type="GO" id="GO:0005344">
    <property type="term" value="F:oxygen carrier activity"/>
    <property type="evidence" value="ECO:0007669"/>
    <property type="project" value="UniProtKB-KW"/>
</dbReference>
<proteinExistence type="inferred from homology"/>
<keyword evidence="8 24" id="KW-0349">Heme</keyword>
<dbReference type="GO" id="GO:0046872">
    <property type="term" value="F:metal ion binding"/>
    <property type="evidence" value="ECO:0007669"/>
    <property type="project" value="UniProtKB-KW"/>
</dbReference>
<dbReference type="Pfam" id="PF00970">
    <property type="entry name" value="FAD_binding_6"/>
    <property type="match status" value="1"/>
</dbReference>
<evidence type="ECO:0000256" key="7">
    <source>
        <dbReference type="ARBA" id="ARBA00022575"/>
    </source>
</evidence>
<dbReference type="GO" id="GO:0071949">
    <property type="term" value="F:FAD binding"/>
    <property type="evidence" value="ECO:0007669"/>
    <property type="project" value="TreeGrafter"/>
</dbReference>
<dbReference type="PATRIC" id="fig|80854.5.peg.2540"/>
<dbReference type="EMBL" id="FPLD01000102">
    <property type="protein sequence ID" value="SGZ11931.1"/>
    <property type="molecule type" value="Genomic_DNA"/>
</dbReference>
<dbReference type="GO" id="GO:0019825">
    <property type="term" value="F:oxygen binding"/>
    <property type="evidence" value="ECO:0007669"/>
    <property type="project" value="InterPro"/>
</dbReference>
<dbReference type="EC" id="1.14.12.17" evidence="5"/>
<evidence type="ECO:0000256" key="15">
    <source>
        <dbReference type="ARBA" id="ARBA00023004"/>
    </source>
</evidence>
<gene>
    <name evidence="27" type="ORF">MT2528_3569</name>
    <name evidence="28" type="ORF">NVI5450_3765</name>
</gene>
<evidence type="ECO:0000256" key="20">
    <source>
        <dbReference type="ARBA" id="ARBA00033187"/>
    </source>
</evidence>
<comment type="cofactor">
    <cofactor evidence="21">
        <name>[2Fe-2S] cluster</name>
        <dbReference type="ChEBI" id="CHEBI:190135"/>
    </cofactor>
</comment>
<dbReference type="InterPro" id="IPR039261">
    <property type="entry name" value="FNR_nucleotide-bd"/>
</dbReference>
<dbReference type="Gene3D" id="1.10.490.10">
    <property type="entry name" value="Globins"/>
    <property type="match status" value="1"/>
</dbReference>
<keyword evidence="14" id="KW-0560">Oxidoreductase</keyword>
<dbReference type="GO" id="GO:0008941">
    <property type="term" value="F:nitric oxide dioxygenase NAD(P)H activity"/>
    <property type="evidence" value="ECO:0007669"/>
    <property type="project" value="UniProtKB-EC"/>
</dbReference>
<keyword evidence="24" id="KW-0813">Transport</keyword>
<evidence type="ECO:0000256" key="11">
    <source>
        <dbReference type="ARBA" id="ARBA00022723"/>
    </source>
</evidence>
<evidence type="ECO:0000313" key="30">
    <source>
        <dbReference type="Proteomes" id="UP000183794"/>
    </source>
</evidence>
<accession>A0A090IE55</accession>
<evidence type="ECO:0000256" key="5">
    <source>
        <dbReference type="ARBA" id="ARBA00012229"/>
    </source>
</evidence>
<evidence type="ECO:0000256" key="13">
    <source>
        <dbReference type="ARBA" id="ARBA00022857"/>
    </source>
</evidence>
<dbReference type="SUPFAM" id="SSF46458">
    <property type="entry name" value="Globin-like"/>
    <property type="match status" value="1"/>
</dbReference>
<comment type="catalytic activity">
    <reaction evidence="23">
        <text>2 nitric oxide + NADPH + 2 O2 = 2 nitrate + NADP(+) + H(+)</text>
        <dbReference type="Rhea" id="RHEA:19465"/>
        <dbReference type="ChEBI" id="CHEBI:15378"/>
        <dbReference type="ChEBI" id="CHEBI:15379"/>
        <dbReference type="ChEBI" id="CHEBI:16480"/>
        <dbReference type="ChEBI" id="CHEBI:17632"/>
        <dbReference type="ChEBI" id="CHEBI:57783"/>
        <dbReference type="ChEBI" id="CHEBI:58349"/>
        <dbReference type="EC" id="1.14.12.17"/>
    </reaction>
</comment>
<dbReference type="GeneID" id="61297387"/>
<reference evidence="28 30" key="1">
    <citation type="submission" date="2016-11" db="EMBL/GenBank/DDBJ databases">
        <authorList>
            <person name="Jaros S."/>
            <person name="Januszkiewicz K."/>
            <person name="Wedrychowicz H."/>
        </authorList>
    </citation>
    <scope>NUCLEOTIDE SEQUENCE [LARGE SCALE GENOMIC DNA]</scope>
    <source>
        <strain evidence="28">NVI 5450</strain>
    </source>
</reference>
<dbReference type="HOGENOM" id="CLU_003827_12_0_6"/>
<dbReference type="GO" id="GO:0009636">
    <property type="term" value="P:response to toxic substance"/>
    <property type="evidence" value="ECO:0007669"/>
    <property type="project" value="UniProtKB-KW"/>
</dbReference>
<dbReference type="CDD" id="cd14780">
    <property type="entry name" value="HmpPa-globin-like"/>
    <property type="match status" value="1"/>
</dbReference>
<evidence type="ECO:0000313" key="27">
    <source>
        <dbReference type="EMBL" id="SGY98149.1"/>
    </source>
</evidence>
<comment type="cofactor">
    <cofactor evidence="2">
        <name>FAD</name>
        <dbReference type="ChEBI" id="CHEBI:57692"/>
    </cofactor>
</comment>
<keyword evidence="10" id="KW-0285">Flavoprotein</keyword>
<dbReference type="STRING" id="80854.MVIS_2385"/>
<dbReference type="InterPro" id="IPR012292">
    <property type="entry name" value="Globin/Proto"/>
</dbReference>
<evidence type="ECO:0000256" key="4">
    <source>
        <dbReference type="ARBA" id="ARBA00008414"/>
    </source>
</evidence>
<sequence length="396" mass="43586">MLTQHTIDIIKATVPAVSVHANDITAHFYPLMFREYPEVKRFFNQSNQSGNAQPKALANALVAYAGNIENLSVLEAAVNRIINKHVSLNIQPEQYEIVGECLLKSIKAVLGDAATDEVIDAWGLAYWQLADLLIAAEEAAYTANEEKEGGWRDVREFAVTTKVAESENITSFYLTPTDGKPVTSFTPGQFIGLVLNIDGEETRRQYSLSDSPNSEYLRISIKREAGGVVSNYLHDHIQAGDTLRVLAPAGDFILKDNNKPVVLVTGGVGITPAISMLNSLKGTDRPIHFIHAAMNTKVHAFRDHVTNLAAENVNIKPYFVYSDATTECQPDAKGFINLAMLEEKIGDDRDVEFYFLGPKPFMQAMNGFAPKLGIPAENVHFEFFGPAEDLNIDPTA</sequence>
<evidence type="ECO:0000256" key="24">
    <source>
        <dbReference type="RuleBase" id="RU000356"/>
    </source>
</evidence>
<keyword evidence="13" id="KW-0521">NADP</keyword>
<dbReference type="FunFam" id="2.40.30.10:FF:000034">
    <property type="entry name" value="Flavohemoprotein"/>
    <property type="match status" value="1"/>
</dbReference>
<dbReference type="InterPro" id="IPR017938">
    <property type="entry name" value="Riboflavin_synthase-like_b-brl"/>
</dbReference>
<dbReference type="FunFam" id="1.10.490.10:FF:000003">
    <property type="entry name" value="Flavohemoprotein"/>
    <property type="match status" value="1"/>
</dbReference>
<evidence type="ECO:0000256" key="6">
    <source>
        <dbReference type="ARBA" id="ARBA00014637"/>
    </source>
</evidence>
<evidence type="ECO:0000256" key="9">
    <source>
        <dbReference type="ARBA" id="ARBA00022621"/>
    </source>
</evidence>
<dbReference type="OrthoDB" id="9801223at2"/>
<dbReference type="SUPFAM" id="SSF63380">
    <property type="entry name" value="Riboflavin synthase domain-like"/>
    <property type="match status" value="1"/>
</dbReference>
<comment type="cofactor">
    <cofactor evidence="1">
        <name>heme b</name>
        <dbReference type="ChEBI" id="CHEBI:60344"/>
    </cofactor>
</comment>
<dbReference type="PANTHER" id="PTHR43396:SF3">
    <property type="entry name" value="FLAVOHEMOPROTEIN"/>
    <property type="match status" value="1"/>
</dbReference>
<comment type="function">
    <text evidence="17">Is involved in NO detoxification in an aerobic process, termed nitric oxide dioxygenase (NOD) reaction that utilizes O(2) and NAD(P)H to convert NO to nitrate, which protects the bacterium from various noxious nitrogen compounds. Therefore, plays a central role in the inducible response to nitrosative stress.</text>
</comment>
<dbReference type="Proteomes" id="UP000183794">
    <property type="component" value="Unassembled WGS sequence"/>
</dbReference>
<evidence type="ECO:0000313" key="28">
    <source>
        <dbReference type="EMBL" id="SGZ11931.1"/>
    </source>
</evidence>
<feature type="domain" description="Globin" evidence="25">
    <location>
        <begin position="1"/>
        <end position="138"/>
    </location>
</feature>
<keyword evidence="15" id="KW-0408">Iron</keyword>
<dbReference type="PROSITE" id="PS01033">
    <property type="entry name" value="GLOBIN"/>
    <property type="match status" value="1"/>
</dbReference>
<keyword evidence="12" id="KW-0274">FAD</keyword>
<dbReference type="RefSeq" id="WP_045110573.1">
    <property type="nucleotide sequence ID" value="NZ_CAWQZC010000025.1"/>
</dbReference>
<keyword evidence="11" id="KW-0479">Metal-binding</keyword>
<dbReference type="GO" id="GO:0046210">
    <property type="term" value="P:nitric oxide catabolic process"/>
    <property type="evidence" value="ECO:0007669"/>
    <property type="project" value="TreeGrafter"/>
</dbReference>
<evidence type="ECO:0000259" key="26">
    <source>
        <dbReference type="PROSITE" id="PS51384"/>
    </source>
</evidence>